<evidence type="ECO:0000313" key="5">
    <source>
        <dbReference type="Proteomes" id="UP000830055"/>
    </source>
</evidence>
<dbReference type="PANTHER" id="PTHR43673">
    <property type="entry name" value="NAD(P)H NITROREDUCTASE YDGI-RELATED"/>
    <property type="match status" value="1"/>
</dbReference>
<keyword evidence="5" id="KW-1185">Reference proteome</keyword>
<dbReference type="PANTHER" id="PTHR43673:SF10">
    <property type="entry name" value="NADH DEHYDROGENASE_NAD(P)H NITROREDUCTASE XCC3605-RELATED"/>
    <property type="match status" value="1"/>
</dbReference>
<organism evidence="4 5">
    <name type="scientific">Desulfofustis limnaeus</name>
    <dbReference type="NCBI Taxonomy" id="2740163"/>
    <lineage>
        <taxon>Bacteria</taxon>
        <taxon>Pseudomonadati</taxon>
        <taxon>Thermodesulfobacteriota</taxon>
        <taxon>Desulfobulbia</taxon>
        <taxon>Desulfobulbales</taxon>
        <taxon>Desulfocapsaceae</taxon>
        <taxon>Desulfofustis</taxon>
    </lineage>
</organism>
<evidence type="ECO:0000256" key="1">
    <source>
        <dbReference type="ARBA" id="ARBA00007118"/>
    </source>
</evidence>
<dbReference type="Proteomes" id="UP000830055">
    <property type="component" value="Chromosome"/>
</dbReference>
<dbReference type="Gene3D" id="2.20.180.10">
    <property type="entry name" value="putative fmn-dependent nitroreductase like domains"/>
    <property type="match status" value="1"/>
</dbReference>
<evidence type="ECO:0000313" key="4">
    <source>
        <dbReference type="EMBL" id="BDD86871.1"/>
    </source>
</evidence>
<evidence type="ECO:0000259" key="3">
    <source>
        <dbReference type="Pfam" id="PF00881"/>
    </source>
</evidence>
<evidence type="ECO:0000256" key="2">
    <source>
        <dbReference type="ARBA" id="ARBA00023002"/>
    </source>
</evidence>
<comment type="similarity">
    <text evidence="1">Belongs to the nitroreductase family.</text>
</comment>
<dbReference type="InterPro" id="IPR000415">
    <property type="entry name" value="Nitroreductase-like"/>
</dbReference>
<protein>
    <submittedName>
        <fullName evidence="4">Nitroreductase</fullName>
    </submittedName>
</protein>
<dbReference type="Gene3D" id="3.40.109.10">
    <property type="entry name" value="NADH Oxidase"/>
    <property type="match status" value="1"/>
</dbReference>
<feature type="domain" description="Nitroreductase" evidence="3">
    <location>
        <begin position="5"/>
        <end position="152"/>
    </location>
</feature>
<dbReference type="RefSeq" id="WP_284153941.1">
    <property type="nucleotide sequence ID" value="NZ_AP025516.1"/>
</dbReference>
<gene>
    <name evidence="4" type="ORF">DPPLL_12360</name>
</gene>
<keyword evidence="2" id="KW-0560">Oxidoreductase</keyword>
<dbReference type="Pfam" id="PF00881">
    <property type="entry name" value="Nitroreductase"/>
    <property type="match status" value="1"/>
</dbReference>
<dbReference type="SUPFAM" id="SSF55469">
    <property type="entry name" value="FMN-dependent nitroreductase-like"/>
    <property type="match status" value="1"/>
</dbReference>
<accession>A0ABM7W7C1</accession>
<proteinExistence type="inferred from homology"/>
<dbReference type="EMBL" id="AP025516">
    <property type="protein sequence ID" value="BDD86871.1"/>
    <property type="molecule type" value="Genomic_DNA"/>
</dbReference>
<dbReference type="InterPro" id="IPR023312">
    <property type="entry name" value="Put_nitroreductase_C_bac"/>
</dbReference>
<dbReference type="InterPro" id="IPR029479">
    <property type="entry name" value="Nitroreductase"/>
</dbReference>
<name>A0ABM7W7C1_9BACT</name>
<sequence length="196" mass="22237">MNDLIRKTRTYRRFHQDRAISRETLTELVELARLGGSARNCQPWQYQLVTDSETAAAIFPHLGWAGYLSDWRGPEQGERPSAYVLCLLNRQRLKGSDAEAQFDLGIATQNLLLGAMEQGIGGCRIGSFAPHVARLFQMPEHLELSLVIALGYPRETVVLEETDGDDIRYWRDQNSIHHVPKRKLSELIVELPRQAG</sequence>
<dbReference type="CDD" id="cd02062">
    <property type="entry name" value="Nitro_FMN_reductase"/>
    <property type="match status" value="1"/>
</dbReference>
<reference evidence="4 5" key="1">
    <citation type="submission" date="2022-01" db="EMBL/GenBank/DDBJ databases">
        <title>Desulfofustis limnae sp. nov., a novel mesophilic sulfate-reducing bacterium isolated from marsh soil.</title>
        <authorList>
            <person name="Watanabe M."/>
            <person name="Takahashi A."/>
            <person name="Kojima H."/>
            <person name="Fukui M."/>
        </authorList>
    </citation>
    <scope>NUCLEOTIDE SEQUENCE [LARGE SCALE GENOMIC DNA]</scope>
    <source>
        <strain evidence="4 5">PPLL</strain>
    </source>
</reference>